<reference evidence="3 4" key="1">
    <citation type="submission" date="2019-06" db="EMBL/GenBank/DDBJ databases">
        <title>Description of Kitasatospora acidophila sp. nov. isolated from pine grove soil, and reclassification of Streptomyces novaecaesareae to Kitasatospora novaeceasareae comb. nov.</title>
        <authorList>
            <person name="Kim M.J."/>
        </authorList>
    </citation>
    <scope>NUCLEOTIDE SEQUENCE [LARGE SCALE GENOMIC DNA]</scope>
    <source>
        <strain evidence="3 4">MMS16-CNU292</strain>
    </source>
</reference>
<gene>
    <name evidence="3" type="ORF">E6W39_10940</name>
</gene>
<feature type="region of interest" description="Disordered" evidence="1">
    <location>
        <begin position="1"/>
        <end position="34"/>
    </location>
</feature>
<feature type="transmembrane region" description="Helical" evidence="2">
    <location>
        <begin position="55"/>
        <end position="75"/>
    </location>
</feature>
<dbReference type="AlphaFoldDB" id="A0A540W0Y2"/>
<dbReference type="EMBL" id="VIGB01000003">
    <property type="protein sequence ID" value="TQF02680.1"/>
    <property type="molecule type" value="Genomic_DNA"/>
</dbReference>
<protein>
    <submittedName>
        <fullName evidence="3">DUF4190 domain-containing protein</fullName>
    </submittedName>
</protein>
<sequence length="139" mass="14470">MNTQELETSPHPRAPTASAPARARGRGRGGPPATDANGLAATAVELGVNALLSSLFLIGGLLGLVGLVLGTAALKRAMSTSTGRRQSVTAVVTSFIAIAVSALVALLALWCAHRFHGSYQLNHVHQYGRRLLHLMLGRA</sequence>
<evidence type="ECO:0000256" key="2">
    <source>
        <dbReference type="SAM" id="Phobius"/>
    </source>
</evidence>
<keyword evidence="2" id="KW-0472">Membrane</keyword>
<evidence type="ECO:0000313" key="4">
    <source>
        <dbReference type="Proteomes" id="UP000319103"/>
    </source>
</evidence>
<dbReference type="Proteomes" id="UP000319103">
    <property type="component" value="Unassembled WGS sequence"/>
</dbReference>
<dbReference type="RefSeq" id="WP_141633370.1">
    <property type="nucleotide sequence ID" value="NZ_VIGB01000003.1"/>
</dbReference>
<comment type="caution">
    <text evidence="3">The sequence shown here is derived from an EMBL/GenBank/DDBJ whole genome shotgun (WGS) entry which is preliminary data.</text>
</comment>
<name>A0A540W0Y2_9ACTN</name>
<keyword evidence="2" id="KW-1133">Transmembrane helix</keyword>
<proteinExistence type="predicted"/>
<feature type="transmembrane region" description="Helical" evidence="2">
    <location>
        <begin position="87"/>
        <end position="110"/>
    </location>
</feature>
<keyword evidence="4" id="KW-1185">Reference proteome</keyword>
<evidence type="ECO:0000313" key="3">
    <source>
        <dbReference type="EMBL" id="TQF02680.1"/>
    </source>
</evidence>
<keyword evidence="2" id="KW-0812">Transmembrane</keyword>
<organism evidence="3 4">
    <name type="scientific">Kitasatospora acidiphila</name>
    <dbReference type="NCBI Taxonomy" id="2567942"/>
    <lineage>
        <taxon>Bacteria</taxon>
        <taxon>Bacillati</taxon>
        <taxon>Actinomycetota</taxon>
        <taxon>Actinomycetes</taxon>
        <taxon>Kitasatosporales</taxon>
        <taxon>Streptomycetaceae</taxon>
        <taxon>Kitasatospora</taxon>
    </lineage>
</organism>
<accession>A0A540W0Y2</accession>
<evidence type="ECO:0000256" key="1">
    <source>
        <dbReference type="SAM" id="MobiDB-lite"/>
    </source>
</evidence>